<dbReference type="EMBL" id="KN824278">
    <property type="protein sequence ID" value="KIM33215.1"/>
    <property type="molecule type" value="Genomic_DNA"/>
</dbReference>
<organism evidence="2 3">
    <name type="scientific">Serendipita vermifera MAFF 305830</name>
    <dbReference type="NCBI Taxonomy" id="933852"/>
    <lineage>
        <taxon>Eukaryota</taxon>
        <taxon>Fungi</taxon>
        <taxon>Dikarya</taxon>
        <taxon>Basidiomycota</taxon>
        <taxon>Agaricomycotina</taxon>
        <taxon>Agaricomycetes</taxon>
        <taxon>Sebacinales</taxon>
        <taxon>Serendipitaceae</taxon>
        <taxon>Serendipita</taxon>
    </lineage>
</organism>
<dbReference type="Proteomes" id="UP000054097">
    <property type="component" value="Unassembled WGS sequence"/>
</dbReference>
<gene>
    <name evidence="2" type="ORF">M408DRAFT_326007</name>
</gene>
<evidence type="ECO:0000313" key="2">
    <source>
        <dbReference type="EMBL" id="KIM33215.1"/>
    </source>
</evidence>
<reference evidence="2 3" key="1">
    <citation type="submission" date="2014-04" db="EMBL/GenBank/DDBJ databases">
        <authorList>
            <consortium name="DOE Joint Genome Institute"/>
            <person name="Kuo A."/>
            <person name="Zuccaro A."/>
            <person name="Kohler A."/>
            <person name="Nagy L.G."/>
            <person name="Floudas D."/>
            <person name="Copeland A."/>
            <person name="Barry K.W."/>
            <person name="Cichocki N."/>
            <person name="Veneault-Fourrey C."/>
            <person name="LaButti K."/>
            <person name="Lindquist E.A."/>
            <person name="Lipzen A."/>
            <person name="Lundell T."/>
            <person name="Morin E."/>
            <person name="Murat C."/>
            <person name="Sun H."/>
            <person name="Tunlid A."/>
            <person name="Henrissat B."/>
            <person name="Grigoriev I.V."/>
            <person name="Hibbett D.S."/>
            <person name="Martin F."/>
            <person name="Nordberg H.P."/>
            <person name="Cantor M.N."/>
            <person name="Hua S.X."/>
        </authorList>
    </citation>
    <scope>NUCLEOTIDE SEQUENCE [LARGE SCALE GENOMIC DNA]</scope>
    <source>
        <strain evidence="2 3">MAFF 305830</strain>
    </source>
</reference>
<feature type="compositionally biased region" description="Basic and acidic residues" evidence="1">
    <location>
        <begin position="42"/>
        <end position="51"/>
    </location>
</feature>
<protein>
    <submittedName>
        <fullName evidence="2">Uncharacterized protein</fullName>
    </submittedName>
</protein>
<sequence>MNGDPRSRPPVLMRQAPRDLHSDQEGSYSIGNLKETGTFETTIKRGERGVL</sequence>
<accession>A0A0C3B8T2</accession>
<dbReference type="AlphaFoldDB" id="A0A0C3B8T2"/>
<evidence type="ECO:0000313" key="3">
    <source>
        <dbReference type="Proteomes" id="UP000054097"/>
    </source>
</evidence>
<dbReference type="HOGENOM" id="CLU_3107895_0_0_1"/>
<feature type="region of interest" description="Disordered" evidence="1">
    <location>
        <begin position="1"/>
        <end position="51"/>
    </location>
</feature>
<keyword evidence="3" id="KW-1185">Reference proteome</keyword>
<proteinExistence type="predicted"/>
<evidence type="ECO:0000256" key="1">
    <source>
        <dbReference type="SAM" id="MobiDB-lite"/>
    </source>
</evidence>
<reference evidence="3" key="2">
    <citation type="submission" date="2015-01" db="EMBL/GenBank/DDBJ databases">
        <title>Evolutionary Origins and Diversification of the Mycorrhizal Mutualists.</title>
        <authorList>
            <consortium name="DOE Joint Genome Institute"/>
            <consortium name="Mycorrhizal Genomics Consortium"/>
            <person name="Kohler A."/>
            <person name="Kuo A."/>
            <person name="Nagy L.G."/>
            <person name="Floudas D."/>
            <person name="Copeland A."/>
            <person name="Barry K.W."/>
            <person name="Cichocki N."/>
            <person name="Veneault-Fourrey C."/>
            <person name="LaButti K."/>
            <person name="Lindquist E.A."/>
            <person name="Lipzen A."/>
            <person name="Lundell T."/>
            <person name="Morin E."/>
            <person name="Murat C."/>
            <person name="Riley R."/>
            <person name="Ohm R."/>
            <person name="Sun H."/>
            <person name="Tunlid A."/>
            <person name="Henrissat B."/>
            <person name="Grigoriev I.V."/>
            <person name="Hibbett D.S."/>
            <person name="Martin F."/>
        </authorList>
    </citation>
    <scope>NUCLEOTIDE SEQUENCE [LARGE SCALE GENOMIC DNA]</scope>
    <source>
        <strain evidence="3">MAFF 305830</strain>
    </source>
</reference>
<name>A0A0C3B8T2_SERVB</name>